<evidence type="ECO:0000256" key="4">
    <source>
        <dbReference type="ARBA" id="ARBA00022490"/>
    </source>
</evidence>
<dbReference type="PRINTS" id="PR00719">
    <property type="entry name" value="LMWPTPASE"/>
</dbReference>
<comment type="caution">
    <text evidence="9">The sequence shown here is derived from an EMBL/GenBank/DDBJ whole genome shotgun (WGS) entry which is preliminary data.</text>
</comment>
<dbReference type="GO" id="GO:0005737">
    <property type="term" value="C:cytoplasm"/>
    <property type="evidence" value="ECO:0007669"/>
    <property type="project" value="UniProtKB-SubCell"/>
</dbReference>
<evidence type="ECO:0000256" key="5">
    <source>
        <dbReference type="ARBA" id="ARBA00022801"/>
    </source>
</evidence>
<dbReference type="PANTHER" id="PTHR11717:SF7">
    <property type="entry name" value="LOW MOLECULAR WEIGHT PHOSPHOTYROSINE PROTEIN PHOSPHATASE"/>
    <property type="match status" value="1"/>
</dbReference>
<evidence type="ECO:0000256" key="3">
    <source>
        <dbReference type="ARBA" id="ARBA00013064"/>
    </source>
</evidence>
<dbReference type="Proteomes" id="UP000526184">
    <property type="component" value="Unassembled WGS sequence"/>
</dbReference>
<evidence type="ECO:0000256" key="7">
    <source>
        <dbReference type="PIRSR" id="PIRSR617867-1"/>
    </source>
</evidence>
<dbReference type="RefSeq" id="WP_180135361.1">
    <property type="nucleotide sequence ID" value="NZ_JABMKT010000003.1"/>
</dbReference>
<protein>
    <recommendedName>
        <fullName evidence="3">protein-tyrosine-phosphatase</fullName>
        <ecNumber evidence="3">3.1.3.48</ecNumber>
    </recommendedName>
</protein>
<dbReference type="GO" id="GO:0003993">
    <property type="term" value="F:acid phosphatase activity"/>
    <property type="evidence" value="ECO:0007669"/>
    <property type="project" value="InterPro"/>
</dbReference>
<dbReference type="InterPro" id="IPR036196">
    <property type="entry name" value="Ptyr_pPase_sf"/>
</dbReference>
<dbReference type="EC" id="3.1.3.48" evidence="3"/>
<gene>
    <name evidence="9" type="ORF">HP397_01160</name>
</gene>
<keyword evidence="4" id="KW-0963">Cytoplasm</keyword>
<reference evidence="9 10" key="1">
    <citation type="submission" date="2020-05" db="EMBL/GenBank/DDBJ databases">
        <title>Streptobacillus felis strain LHL191014123.</title>
        <authorList>
            <person name="Fawzy A."/>
            <person name="Rau J."/>
            <person name="Risse K."/>
            <person name="Schauerte N."/>
            <person name="Geiger C."/>
            <person name="Blom J."/>
            <person name="Imirzalioglu C."/>
            <person name="Falgenhauer J."/>
            <person name="Bach A."/>
            <person name="Herden C."/>
            <person name="Eisenberg T."/>
        </authorList>
    </citation>
    <scope>NUCLEOTIDE SEQUENCE [LARGE SCALE GENOMIC DNA]</scope>
    <source>
        <strain evidence="9 10">LHL191014123</strain>
    </source>
</reference>
<dbReference type="PANTHER" id="PTHR11717">
    <property type="entry name" value="LOW MOLECULAR WEIGHT PROTEIN TYROSINE PHOSPHATASE"/>
    <property type="match status" value="1"/>
</dbReference>
<dbReference type="AlphaFoldDB" id="A0A7Z0PES3"/>
<evidence type="ECO:0000256" key="1">
    <source>
        <dbReference type="ARBA" id="ARBA00004496"/>
    </source>
</evidence>
<name>A0A7Z0PES3_9FUSO</name>
<evidence type="ECO:0000256" key="2">
    <source>
        <dbReference type="ARBA" id="ARBA00011063"/>
    </source>
</evidence>
<dbReference type="CDD" id="cd16343">
    <property type="entry name" value="LMWPTP"/>
    <property type="match status" value="1"/>
</dbReference>
<keyword evidence="10" id="KW-1185">Reference proteome</keyword>
<dbReference type="EMBL" id="JABMKT010000003">
    <property type="protein sequence ID" value="NYV27436.1"/>
    <property type="molecule type" value="Genomic_DNA"/>
</dbReference>
<dbReference type="GO" id="GO:0004726">
    <property type="term" value="F:non-membrane spanning protein tyrosine phosphatase activity"/>
    <property type="evidence" value="ECO:0007669"/>
    <property type="project" value="InterPro"/>
</dbReference>
<dbReference type="InterPro" id="IPR023485">
    <property type="entry name" value="Ptyr_pPase"/>
</dbReference>
<keyword evidence="5" id="KW-0378">Hydrolase</keyword>
<dbReference type="SMART" id="SM00226">
    <property type="entry name" value="LMWPc"/>
    <property type="match status" value="1"/>
</dbReference>
<accession>A0A7Z0PES3</accession>
<comment type="subcellular location">
    <subcellularLocation>
        <location evidence="1">Cytoplasm</location>
    </subcellularLocation>
</comment>
<sequence>MIKVLFVCHGNICRSTMAESMFTNMVKNMNCYDDFLIDSAATSTEEIGNPPHYGTVKKLKEKNIPIVEHYARQITREDFINFDYIIAMDENNIRNIERFLKHKNEKVYKLLNFNNTNDDIADPWYTNDFEKTYLDIKKGLEAFIKKIK</sequence>
<dbReference type="InterPro" id="IPR017867">
    <property type="entry name" value="Tyr_phospatase_low_mol_wt"/>
</dbReference>
<dbReference type="InterPro" id="IPR050438">
    <property type="entry name" value="LMW_PTPase"/>
</dbReference>
<comment type="similarity">
    <text evidence="2">Belongs to the low molecular weight phosphotyrosine protein phosphatase family.</text>
</comment>
<feature type="active site" description="Proton donor" evidence="7">
    <location>
        <position position="122"/>
    </location>
</feature>
<dbReference type="InterPro" id="IPR002115">
    <property type="entry name" value="Tyr_Pase_low_mol_wt_mml"/>
</dbReference>
<evidence type="ECO:0000313" key="10">
    <source>
        <dbReference type="Proteomes" id="UP000526184"/>
    </source>
</evidence>
<dbReference type="Pfam" id="PF01451">
    <property type="entry name" value="LMWPc"/>
    <property type="match status" value="1"/>
</dbReference>
<dbReference type="SUPFAM" id="SSF52788">
    <property type="entry name" value="Phosphotyrosine protein phosphatases I"/>
    <property type="match status" value="1"/>
</dbReference>
<dbReference type="Gene3D" id="3.40.50.2300">
    <property type="match status" value="1"/>
</dbReference>
<feature type="domain" description="Phosphotyrosine protein phosphatase I" evidence="8">
    <location>
        <begin position="2"/>
        <end position="146"/>
    </location>
</feature>
<evidence type="ECO:0000256" key="6">
    <source>
        <dbReference type="ARBA" id="ARBA00022912"/>
    </source>
</evidence>
<keyword evidence="6" id="KW-0904">Protein phosphatase</keyword>
<dbReference type="PRINTS" id="PR00720">
    <property type="entry name" value="MAMMALPTPASE"/>
</dbReference>
<evidence type="ECO:0000259" key="8">
    <source>
        <dbReference type="SMART" id="SM00226"/>
    </source>
</evidence>
<feature type="active site" evidence="7">
    <location>
        <position position="14"/>
    </location>
</feature>
<organism evidence="9 10">
    <name type="scientific">Streptobacillus felis</name>
    <dbReference type="NCBI Taxonomy" id="1384509"/>
    <lineage>
        <taxon>Bacteria</taxon>
        <taxon>Fusobacteriati</taxon>
        <taxon>Fusobacteriota</taxon>
        <taxon>Fusobacteriia</taxon>
        <taxon>Fusobacteriales</taxon>
        <taxon>Leptotrichiaceae</taxon>
        <taxon>Streptobacillus</taxon>
    </lineage>
</organism>
<proteinExistence type="inferred from homology"/>
<evidence type="ECO:0000313" key="9">
    <source>
        <dbReference type="EMBL" id="NYV27436.1"/>
    </source>
</evidence>
<feature type="active site" description="Nucleophile" evidence="7">
    <location>
        <position position="8"/>
    </location>
</feature>